<keyword evidence="2" id="KW-1185">Reference proteome</keyword>
<dbReference type="Proteomes" id="UP000054279">
    <property type="component" value="Unassembled WGS sequence"/>
</dbReference>
<evidence type="ECO:0000313" key="2">
    <source>
        <dbReference type="Proteomes" id="UP000054279"/>
    </source>
</evidence>
<reference evidence="1 2" key="1">
    <citation type="submission" date="2014-06" db="EMBL/GenBank/DDBJ databases">
        <title>Evolutionary Origins and Diversification of the Mycorrhizal Mutualists.</title>
        <authorList>
            <consortium name="DOE Joint Genome Institute"/>
            <consortium name="Mycorrhizal Genomics Consortium"/>
            <person name="Kohler A."/>
            <person name="Kuo A."/>
            <person name="Nagy L.G."/>
            <person name="Floudas D."/>
            <person name="Copeland A."/>
            <person name="Barry K.W."/>
            <person name="Cichocki N."/>
            <person name="Veneault-Fourrey C."/>
            <person name="LaButti K."/>
            <person name="Lindquist E.A."/>
            <person name="Lipzen A."/>
            <person name="Lundell T."/>
            <person name="Morin E."/>
            <person name="Murat C."/>
            <person name="Riley R."/>
            <person name="Ohm R."/>
            <person name="Sun H."/>
            <person name="Tunlid A."/>
            <person name="Henrissat B."/>
            <person name="Grigoriev I.V."/>
            <person name="Hibbett D.S."/>
            <person name="Martin F."/>
        </authorList>
    </citation>
    <scope>NUCLEOTIDE SEQUENCE [LARGE SCALE GENOMIC DNA]</scope>
    <source>
        <strain evidence="1 2">SS14</strain>
    </source>
</reference>
<evidence type="ECO:0000313" key="1">
    <source>
        <dbReference type="EMBL" id="KIJ29829.1"/>
    </source>
</evidence>
<proteinExistence type="predicted"/>
<gene>
    <name evidence="1" type="ORF">M422DRAFT_268700</name>
</gene>
<protein>
    <submittedName>
        <fullName evidence="1">Uncharacterized protein</fullName>
    </submittedName>
</protein>
<dbReference type="AlphaFoldDB" id="A0A0C9U6C7"/>
<sequence>MIILTKLPLPNPNMPLEDVHFIDQLAEDFKGDRQGLVTFSLPVEAFEGRAWILQMEVRAKLGGKSRGGPGGGVDEVHWRAAEKEAVGMVQRVQAEVESLRDQLVLREDELGRVREKEWSNVL</sequence>
<dbReference type="OrthoDB" id="10255630at2759"/>
<accession>A0A0C9U6C7</accession>
<dbReference type="HOGENOM" id="CLU_2028214_0_0_1"/>
<organism evidence="1 2">
    <name type="scientific">Sphaerobolus stellatus (strain SS14)</name>
    <dbReference type="NCBI Taxonomy" id="990650"/>
    <lineage>
        <taxon>Eukaryota</taxon>
        <taxon>Fungi</taxon>
        <taxon>Dikarya</taxon>
        <taxon>Basidiomycota</taxon>
        <taxon>Agaricomycotina</taxon>
        <taxon>Agaricomycetes</taxon>
        <taxon>Phallomycetidae</taxon>
        <taxon>Geastrales</taxon>
        <taxon>Sphaerobolaceae</taxon>
        <taxon>Sphaerobolus</taxon>
    </lineage>
</organism>
<dbReference type="EMBL" id="KN837274">
    <property type="protein sequence ID" value="KIJ29829.1"/>
    <property type="molecule type" value="Genomic_DNA"/>
</dbReference>
<name>A0A0C9U6C7_SPHS4</name>